<reference evidence="2 3" key="1">
    <citation type="submission" date="2021-05" db="EMBL/GenBank/DDBJ databases">
        <title>Novel Bacillus species.</title>
        <authorList>
            <person name="Liu G."/>
        </authorList>
    </citation>
    <scope>NUCLEOTIDE SEQUENCE [LARGE SCALE GENOMIC DNA]</scope>
    <source>
        <strain evidence="2 3">FJAT-49732</strain>
    </source>
</reference>
<accession>A0A942TT69</accession>
<sequence>MRNLLMVIVTAGILFGTVFLRNGQISQNAIIFVGIIVLIMLIYVLIASKLYPVHSTMFCISICGFSLLLFVPCLVALTELKEPLESATFIQFLLTFIIAPIIYIGSVILAYRRYFIIKIER</sequence>
<evidence type="ECO:0000313" key="2">
    <source>
        <dbReference type="EMBL" id="MBS4201742.1"/>
    </source>
</evidence>
<keyword evidence="3" id="KW-1185">Reference proteome</keyword>
<feature type="transmembrane region" description="Helical" evidence="1">
    <location>
        <begin position="89"/>
        <end position="111"/>
    </location>
</feature>
<keyword evidence="1" id="KW-1133">Transmembrane helix</keyword>
<comment type="caution">
    <text evidence="2">The sequence shown here is derived from an EMBL/GenBank/DDBJ whole genome shotgun (WGS) entry which is preliminary data.</text>
</comment>
<dbReference type="EMBL" id="JAGYPJ010000001">
    <property type="protein sequence ID" value="MBS4201742.1"/>
    <property type="molecule type" value="Genomic_DNA"/>
</dbReference>
<dbReference type="AlphaFoldDB" id="A0A942TT69"/>
<dbReference type="RefSeq" id="WP_213112181.1">
    <property type="nucleotide sequence ID" value="NZ_JAGYPJ010000001.1"/>
</dbReference>
<name>A0A942TT69_9BACI</name>
<keyword evidence="1" id="KW-0472">Membrane</keyword>
<protein>
    <submittedName>
        <fullName evidence="2">Uncharacterized protein</fullName>
    </submittedName>
</protein>
<dbReference type="Proteomes" id="UP000682713">
    <property type="component" value="Unassembled WGS sequence"/>
</dbReference>
<feature type="transmembrane region" description="Helical" evidence="1">
    <location>
        <begin position="30"/>
        <end position="46"/>
    </location>
</feature>
<keyword evidence="1" id="KW-0812">Transmembrane</keyword>
<proteinExistence type="predicted"/>
<feature type="transmembrane region" description="Helical" evidence="1">
    <location>
        <begin position="58"/>
        <end position="77"/>
    </location>
</feature>
<evidence type="ECO:0000256" key="1">
    <source>
        <dbReference type="SAM" id="Phobius"/>
    </source>
</evidence>
<evidence type="ECO:0000313" key="3">
    <source>
        <dbReference type="Proteomes" id="UP000682713"/>
    </source>
</evidence>
<gene>
    <name evidence="2" type="ORF">KHA93_19240</name>
</gene>
<organism evidence="2 3">
    <name type="scientific">Lederbergia citrisecunda</name>
    <dbReference type="NCBI Taxonomy" id="2833583"/>
    <lineage>
        <taxon>Bacteria</taxon>
        <taxon>Bacillati</taxon>
        <taxon>Bacillota</taxon>
        <taxon>Bacilli</taxon>
        <taxon>Bacillales</taxon>
        <taxon>Bacillaceae</taxon>
        <taxon>Lederbergia</taxon>
    </lineage>
</organism>